<accession>A0A6M5YRH0</accession>
<dbReference type="RefSeq" id="WP_171472192.1">
    <property type="nucleotide sequence ID" value="NZ_CP053452.2"/>
</dbReference>
<sequence>MPSRFVVAGIFAFWLVTTGYVAYRDLWPRVFASGPPPVSIELADEARQNVPARWVLYRNGDRVGRLVTQMKYLDADDAFVFTYRYSDLALAQGDIALTASEAVSEVRVSRAGDLKEQVMTAKVKVQFRGAEIAGTIGVRGTVTNETLTGRAELTSDLINLAGDLDPVPVPRGGQPLNTLQPVNRLGGLRGGSEWVVHESNPLGDALGELLHKKLAEQGIRLKEQQKKGSAVAEVGAAPQVLEWQKQAVPCWVIEYRRAEPFARTWVRVSDGKVLRQEAFEKGESLTFERED</sequence>
<dbReference type="AlphaFoldDB" id="A0A6M5YRH0"/>
<dbReference type="Proteomes" id="UP000503447">
    <property type="component" value="Chromosome"/>
</dbReference>
<name>A0A6M5YRH0_9BACT</name>
<keyword evidence="2" id="KW-1185">Reference proteome</keyword>
<proteinExistence type="predicted"/>
<reference evidence="2" key="1">
    <citation type="submission" date="2020-05" db="EMBL/GenBank/DDBJ databases">
        <title>Frigoriglobus tundricola gen. nov., sp. nov., a psychrotolerant cellulolytic planctomycete of the family Gemmataceae with two divergent copies of 16S rRNA gene.</title>
        <authorList>
            <person name="Kulichevskaya I.S."/>
            <person name="Ivanova A.A."/>
            <person name="Naumoff D.G."/>
            <person name="Beletsky A.V."/>
            <person name="Rijpstra W.I.C."/>
            <person name="Sinninghe Damste J.S."/>
            <person name="Mardanov A.V."/>
            <person name="Ravin N.V."/>
            <person name="Dedysh S.N."/>
        </authorList>
    </citation>
    <scope>NUCLEOTIDE SEQUENCE [LARGE SCALE GENOMIC DNA]</scope>
    <source>
        <strain evidence="2">PL17</strain>
    </source>
</reference>
<dbReference type="EMBL" id="CP053452">
    <property type="protein sequence ID" value="QJW96655.1"/>
    <property type="molecule type" value="Genomic_DNA"/>
</dbReference>
<protein>
    <submittedName>
        <fullName evidence="1">Uncharacterized protein</fullName>
    </submittedName>
</protein>
<gene>
    <name evidence="1" type="ORF">FTUN_4212</name>
</gene>
<organism evidence="1 2">
    <name type="scientific">Frigoriglobus tundricola</name>
    <dbReference type="NCBI Taxonomy" id="2774151"/>
    <lineage>
        <taxon>Bacteria</taxon>
        <taxon>Pseudomonadati</taxon>
        <taxon>Planctomycetota</taxon>
        <taxon>Planctomycetia</taxon>
        <taxon>Gemmatales</taxon>
        <taxon>Gemmataceae</taxon>
        <taxon>Frigoriglobus</taxon>
    </lineage>
</organism>
<evidence type="ECO:0000313" key="1">
    <source>
        <dbReference type="EMBL" id="QJW96655.1"/>
    </source>
</evidence>
<dbReference type="KEGG" id="ftj:FTUN_4212"/>
<evidence type="ECO:0000313" key="2">
    <source>
        <dbReference type="Proteomes" id="UP000503447"/>
    </source>
</evidence>